<feature type="domain" description="HAMP" evidence="9">
    <location>
        <begin position="215"/>
        <end position="268"/>
    </location>
</feature>
<evidence type="ECO:0000313" key="10">
    <source>
        <dbReference type="EMBL" id="KKO44740.1"/>
    </source>
</evidence>
<dbReference type="Proteomes" id="UP000034228">
    <property type="component" value="Unassembled WGS sequence"/>
</dbReference>
<dbReference type="PROSITE" id="PS50885">
    <property type="entry name" value="HAMP"/>
    <property type="match status" value="1"/>
</dbReference>
<dbReference type="CDD" id="cd06225">
    <property type="entry name" value="HAMP"/>
    <property type="match status" value="1"/>
</dbReference>
<evidence type="ECO:0000256" key="4">
    <source>
        <dbReference type="ARBA" id="ARBA00022553"/>
    </source>
</evidence>
<feature type="transmembrane region" description="Helical" evidence="7">
    <location>
        <begin position="16"/>
        <end position="36"/>
    </location>
</feature>
<dbReference type="GO" id="GO:0016020">
    <property type="term" value="C:membrane"/>
    <property type="evidence" value="ECO:0007669"/>
    <property type="project" value="UniProtKB-SubCell"/>
</dbReference>
<keyword evidence="7" id="KW-0472">Membrane</keyword>
<evidence type="ECO:0000256" key="3">
    <source>
        <dbReference type="ARBA" id="ARBA00012438"/>
    </source>
</evidence>
<comment type="caution">
    <text evidence="10">The sequence shown here is derived from an EMBL/GenBank/DDBJ whole genome shotgun (WGS) entry which is preliminary data.</text>
</comment>
<dbReference type="SMART" id="SM00304">
    <property type="entry name" value="HAMP"/>
    <property type="match status" value="1"/>
</dbReference>
<evidence type="ECO:0000256" key="6">
    <source>
        <dbReference type="ARBA" id="ARBA00022777"/>
    </source>
</evidence>
<dbReference type="Gene3D" id="6.10.340.10">
    <property type="match status" value="1"/>
</dbReference>
<comment type="subcellular location">
    <subcellularLocation>
        <location evidence="2">Membrane</location>
    </subcellularLocation>
</comment>
<evidence type="ECO:0000256" key="5">
    <source>
        <dbReference type="ARBA" id="ARBA00022679"/>
    </source>
</evidence>
<dbReference type="RefSeq" id="WP_046558411.1">
    <property type="nucleotide sequence ID" value="NZ_LAHO01000014.1"/>
</dbReference>
<evidence type="ECO:0000256" key="1">
    <source>
        <dbReference type="ARBA" id="ARBA00000085"/>
    </source>
</evidence>
<dbReference type="PRINTS" id="PR00344">
    <property type="entry name" value="BCTRLSENSOR"/>
</dbReference>
<dbReference type="CDD" id="cd00082">
    <property type="entry name" value="HisKA"/>
    <property type="match status" value="1"/>
</dbReference>
<dbReference type="GO" id="GO:0000155">
    <property type="term" value="F:phosphorelay sensor kinase activity"/>
    <property type="evidence" value="ECO:0007669"/>
    <property type="project" value="InterPro"/>
</dbReference>
<dbReference type="SMART" id="SM00388">
    <property type="entry name" value="HisKA"/>
    <property type="match status" value="1"/>
</dbReference>
<dbReference type="Gene3D" id="1.10.287.130">
    <property type="match status" value="1"/>
</dbReference>
<keyword evidence="7" id="KW-1133">Transmembrane helix</keyword>
<dbReference type="SUPFAM" id="SSF55874">
    <property type="entry name" value="ATPase domain of HSP90 chaperone/DNA topoisomerase II/histidine kinase"/>
    <property type="match status" value="1"/>
</dbReference>
<sequence length="569" mass="64029">MTAVTPSTTRTSTIRSALFTGVMTICSLTICVSMLVSTLQDIKQQRTALLNELESYASIIAFNAQSSFAEAEKTILQAKVEFADEQENIFDDYAKLEESRLRSFAAVPMFHHIHIYRLAPQTDNLQLYSIYNARGLGPYPAQFDKVASYTKPQLSNNYIELSQEILQNDQLAGYVFIRASQQELKNYIQNRILFDLFIIICALLVVYLLTRKLEQKFTAPINQLLQLVQKVAKDKDYQVRAPQSSIEEFNKLGKALNTMLDKIERQLIQQKQSETEIRELYQGLEHKVSERTLALKTSNQELLNTLATLHQYQNQIVETEKMASLGQMVAGVAHEVNTPIGLGVTASTLLQDKLTDIQRAFTEKKLTSSQLERFLTESKENLGIIYRNLDRAASLISSFKQVAVDQSNDSQRSFNMAQLINEVLLSLRPNLKKTRHQLLVNCPADLVIESKPGPINQILINLVMNSLIHAFADNDQGEINISVAISGTRCQLMYRDNGSGVPETIKKRIFDPFVTTKRGEGGSGLGLHLVYNLVTQALNGKIIFNSTLGHGVEILIDFPVINNSHQQRN</sequence>
<feature type="transmembrane region" description="Helical" evidence="7">
    <location>
        <begin position="192"/>
        <end position="210"/>
    </location>
</feature>
<dbReference type="Pfam" id="PF00672">
    <property type="entry name" value="HAMP"/>
    <property type="match status" value="1"/>
</dbReference>
<gene>
    <name evidence="10" type="ORF">WG68_14465</name>
</gene>
<dbReference type="InterPro" id="IPR005467">
    <property type="entry name" value="His_kinase_dom"/>
</dbReference>
<accession>A0A0M2V518</accession>
<dbReference type="AlphaFoldDB" id="A0A0M2V518"/>
<dbReference type="STRING" id="336831.WG68_14465"/>
<evidence type="ECO:0000313" key="11">
    <source>
        <dbReference type="Proteomes" id="UP000034228"/>
    </source>
</evidence>
<keyword evidence="4" id="KW-0597">Phosphoprotein</keyword>
<dbReference type="InterPro" id="IPR003594">
    <property type="entry name" value="HATPase_dom"/>
</dbReference>
<evidence type="ECO:0000256" key="7">
    <source>
        <dbReference type="SAM" id="Phobius"/>
    </source>
</evidence>
<dbReference type="InterPro" id="IPR004358">
    <property type="entry name" value="Sig_transdc_His_kin-like_C"/>
</dbReference>
<keyword evidence="7" id="KW-0812">Transmembrane</keyword>
<name>A0A0M2V518_9GAMM</name>
<dbReference type="PANTHER" id="PTHR43065">
    <property type="entry name" value="SENSOR HISTIDINE KINASE"/>
    <property type="match status" value="1"/>
</dbReference>
<evidence type="ECO:0000259" key="9">
    <source>
        <dbReference type="PROSITE" id="PS50885"/>
    </source>
</evidence>
<dbReference type="Pfam" id="PF02518">
    <property type="entry name" value="HATPase_c"/>
    <property type="match status" value="1"/>
</dbReference>
<proteinExistence type="predicted"/>
<dbReference type="SMART" id="SM00387">
    <property type="entry name" value="HATPase_c"/>
    <property type="match status" value="1"/>
</dbReference>
<dbReference type="OrthoDB" id="2521613at2"/>
<keyword evidence="5" id="KW-0808">Transferase</keyword>
<dbReference type="PATRIC" id="fig|336831.14.peg.1523"/>
<dbReference type="PROSITE" id="PS50109">
    <property type="entry name" value="HIS_KIN"/>
    <property type="match status" value="1"/>
</dbReference>
<dbReference type="InterPro" id="IPR036097">
    <property type="entry name" value="HisK_dim/P_sf"/>
</dbReference>
<dbReference type="Gene3D" id="3.30.565.10">
    <property type="entry name" value="Histidine kinase-like ATPase, C-terminal domain"/>
    <property type="match status" value="1"/>
</dbReference>
<dbReference type="PANTHER" id="PTHR43065:SF47">
    <property type="match status" value="1"/>
</dbReference>
<dbReference type="InterPro" id="IPR003661">
    <property type="entry name" value="HisK_dim/P_dom"/>
</dbReference>
<keyword evidence="6" id="KW-0418">Kinase</keyword>
<dbReference type="InterPro" id="IPR036890">
    <property type="entry name" value="HATPase_C_sf"/>
</dbReference>
<feature type="domain" description="Histidine kinase" evidence="8">
    <location>
        <begin position="331"/>
        <end position="562"/>
    </location>
</feature>
<evidence type="ECO:0000256" key="2">
    <source>
        <dbReference type="ARBA" id="ARBA00004370"/>
    </source>
</evidence>
<comment type="catalytic activity">
    <reaction evidence="1">
        <text>ATP + protein L-histidine = ADP + protein N-phospho-L-histidine.</text>
        <dbReference type="EC" id="2.7.13.3"/>
    </reaction>
</comment>
<dbReference type="InterPro" id="IPR003660">
    <property type="entry name" value="HAMP_dom"/>
</dbReference>
<reference evidence="10 11" key="1">
    <citation type="submission" date="2015-03" db="EMBL/GenBank/DDBJ databases">
        <title>Draft genome sequences of two protease-producing strains of Arsukibacterium isolated from two cold and alkaline environments.</title>
        <authorList>
            <person name="Lylloff J.E."/>
            <person name="Skov L.B."/>
            <person name="Jepsen M."/>
            <person name="Hallin P.F."/>
            <person name="Sorensen S.J."/>
            <person name="Stougaard P."/>
            <person name="Glaring M.A."/>
        </authorList>
    </citation>
    <scope>NUCLEOTIDE SEQUENCE [LARGE SCALE GENOMIC DNA]</scope>
    <source>
        <strain evidence="10 11">GCM72</strain>
    </source>
</reference>
<organism evidence="10 11">
    <name type="scientific">Arsukibacterium ikkense</name>
    <dbReference type="NCBI Taxonomy" id="336831"/>
    <lineage>
        <taxon>Bacteria</taxon>
        <taxon>Pseudomonadati</taxon>
        <taxon>Pseudomonadota</taxon>
        <taxon>Gammaproteobacteria</taxon>
        <taxon>Chromatiales</taxon>
        <taxon>Chromatiaceae</taxon>
        <taxon>Arsukibacterium</taxon>
    </lineage>
</organism>
<keyword evidence="11" id="KW-1185">Reference proteome</keyword>
<evidence type="ECO:0000259" key="8">
    <source>
        <dbReference type="PROSITE" id="PS50109"/>
    </source>
</evidence>
<dbReference type="SUPFAM" id="SSF47384">
    <property type="entry name" value="Homodimeric domain of signal transducing histidine kinase"/>
    <property type="match status" value="1"/>
</dbReference>
<dbReference type="EC" id="2.7.13.3" evidence="3"/>
<dbReference type="EMBL" id="LAHO01000014">
    <property type="protein sequence ID" value="KKO44740.1"/>
    <property type="molecule type" value="Genomic_DNA"/>
</dbReference>
<protein>
    <recommendedName>
        <fullName evidence="3">histidine kinase</fullName>
        <ecNumber evidence="3">2.7.13.3</ecNumber>
    </recommendedName>
</protein>